<feature type="region of interest" description="Disordered" evidence="8">
    <location>
        <begin position="205"/>
        <end position="236"/>
    </location>
</feature>
<dbReference type="Pfam" id="PF14144">
    <property type="entry name" value="DOG1"/>
    <property type="match status" value="1"/>
</dbReference>
<evidence type="ECO:0000256" key="5">
    <source>
        <dbReference type="ARBA" id="ARBA00023163"/>
    </source>
</evidence>
<dbReference type="PANTHER" id="PTHR45693">
    <property type="entry name" value="TRANSCRIPTION FACTOR TGA9"/>
    <property type="match status" value="1"/>
</dbReference>
<evidence type="ECO:0000256" key="7">
    <source>
        <dbReference type="SAM" id="Coils"/>
    </source>
</evidence>
<gene>
    <name evidence="11" type="ORF">NCGR_LOCUS6990</name>
</gene>
<comment type="caution">
    <text evidence="11">The sequence shown here is derived from an EMBL/GenBank/DDBJ whole genome shotgun (WGS) entry which is preliminary data.</text>
</comment>
<comment type="similarity">
    <text evidence="2">Belongs to the bZIP family.</text>
</comment>
<evidence type="ECO:0000256" key="4">
    <source>
        <dbReference type="ARBA" id="ARBA00023125"/>
    </source>
</evidence>
<dbReference type="CDD" id="cd14708">
    <property type="entry name" value="bZIP_HBP1b-like"/>
    <property type="match status" value="1"/>
</dbReference>
<evidence type="ECO:0000256" key="8">
    <source>
        <dbReference type="SAM" id="MobiDB-lite"/>
    </source>
</evidence>
<dbReference type="AlphaFoldDB" id="A0A811MPV5"/>
<dbReference type="GO" id="GO:0006351">
    <property type="term" value="P:DNA-templated transcription"/>
    <property type="evidence" value="ECO:0007669"/>
    <property type="project" value="InterPro"/>
</dbReference>
<dbReference type="FunFam" id="1.20.5.170:FF:000019">
    <property type="entry name" value="BZIP family transcription factor"/>
    <property type="match status" value="1"/>
</dbReference>
<dbReference type="InterPro" id="IPR046347">
    <property type="entry name" value="bZIP_sf"/>
</dbReference>
<keyword evidence="7" id="KW-0175">Coiled coil</keyword>
<evidence type="ECO:0000256" key="3">
    <source>
        <dbReference type="ARBA" id="ARBA00023015"/>
    </source>
</evidence>
<dbReference type="InterPro" id="IPR004827">
    <property type="entry name" value="bZIP"/>
</dbReference>
<evidence type="ECO:0000313" key="12">
    <source>
        <dbReference type="Proteomes" id="UP000604825"/>
    </source>
</evidence>
<dbReference type="Gene3D" id="1.20.5.170">
    <property type="match status" value="1"/>
</dbReference>
<organism evidence="11 12">
    <name type="scientific">Miscanthus lutarioriparius</name>
    <dbReference type="NCBI Taxonomy" id="422564"/>
    <lineage>
        <taxon>Eukaryota</taxon>
        <taxon>Viridiplantae</taxon>
        <taxon>Streptophyta</taxon>
        <taxon>Embryophyta</taxon>
        <taxon>Tracheophyta</taxon>
        <taxon>Spermatophyta</taxon>
        <taxon>Magnoliopsida</taxon>
        <taxon>Liliopsida</taxon>
        <taxon>Poales</taxon>
        <taxon>Poaceae</taxon>
        <taxon>PACMAD clade</taxon>
        <taxon>Panicoideae</taxon>
        <taxon>Andropogonodae</taxon>
        <taxon>Andropogoneae</taxon>
        <taxon>Saccharinae</taxon>
        <taxon>Miscanthus</taxon>
    </lineage>
</organism>
<feature type="domain" description="DOG1" evidence="10">
    <location>
        <begin position="303"/>
        <end position="519"/>
    </location>
</feature>
<dbReference type="SUPFAM" id="SSF57959">
    <property type="entry name" value="Leucine zipper domain"/>
    <property type="match status" value="1"/>
</dbReference>
<dbReference type="GO" id="GO:0003700">
    <property type="term" value="F:DNA-binding transcription factor activity"/>
    <property type="evidence" value="ECO:0007669"/>
    <property type="project" value="InterPro"/>
</dbReference>
<dbReference type="PANTHER" id="PTHR45693:SF14">
    <property type="entry name" value="TRANSCRIPTION FACTOR TGA2.2"/>
    <property type="match status" value="1"/>
</dbReference>
<reference evidence="11" key="1">
    <citation type="submission" date="2020-10" db="EMBL/GenBank/DDBJ databases">
        <authorList>
            <person name="Han B."/>
            <person name="Lu T."/>
            <person name="Zhao Q."/>
            <person name="Huang X."/>
            <person name="Zhao Y."/>
        </authorList>
    </citation>
    <scope>NUCLEOTIDE SEQUENCE</scope>
</reference>
<dbReference type="PROSITE" id="PS00036">
    <property type="entry name" value="BZIP_BASIC"/>
    <property type="match status" value="1"/>
</dbReference>
<feature type="coiled-coil region" evidence="7">
    <location>
        <begin position="257"/>
        <end position="284"/>
    </location>
</feature>
<dbReference type="OrthoDB" id="2015618at2759"/>
<protein>
    <recommendedName>
        <fullName evidence="13">Transcription factor TGA6</fullName>
    </recommendedName>
</protein>
<keyword evidence="6" id="KW-0539">Nucleus</keyword>
<feature type="region of interest" description="Disordered" evidence="8">
    <location>
        <begin position="1"/>
        <end position="64"/>
    </location>
</feature>
<dbReference type="PROSITE" id="PS50217">
    <property type="entry name" value="BZIP"/>
    <property type="match status" value="1"/>
</dbReference>
<dbReference type="Proteomes" id="UP000604825">
    <property type="component" value="Unassembled WGS sequence"/>
</dbReference>
<proteinExistence type="inferred from homology"/>
<dbReference type="GO" id="GO:0043565">
    <property type="term" value="F:sequence-specific DNA binding"/>
    <property type="evidence" value="ECO:0007669"/>
    <property type="project" value="InterPro"/>
</dbReference>
<evidence type="ECO:0000313" key="11">
    <source>
        <dbReference type="EMBL" id="CAD6210955.1"/>
    </source>
</evidence>
<dbReference type="SMART" id="SM00338">
    <property type="entry name" value="BRLZ"/>
    <property type="match status" value="1"/>
</dbReference>
<keyword evidence="12" id="KW-1185">Reference proteome</keyword>
<dbReference type="GO" id="GO:0005634">
    <property type="term" value="C:nucleus"/>
    <property type="evidence" value="ECO:0007669"/>
    <property type="project" value="UniProtKB-SubCell"/>
</dbReference>
<feature type="domain" description="BZIP" evidence="9">
    <location>
        <begin position="236"/>
        <end position="280"/>
    </location>
</feature>
<dbReference type="Pfam" id="PF00170">
    <property type="entry name" value="bZIP_1"/>
    <property type="match status" value="1"/>
</dbReference>
<dbReference type="EMBL" id="CAJGYO010000002">
    <property type="protein sequence ID" value="CAD6210955.1"/>
    <property type="molecule type" value="Genomic_DNA"/>
</dbReference>
<feature type="compositionally biased region" description="Basic and acidic residues" evidence="8">
    <location>
        <begin position="226"/>
        <end position="236"/>
    </location>
</feature>
<evidence type="ECO:0008006" key="13">
    <source>
        <dbReference type="Google" id="ProtNLM"/>
    </source>
</evidence>
<evidence type="ECO:0000256" key="2">
    <source>
        <dbReference type="ARBA" id="ARBA00007163"/>
    </source>
</evidence>
<evidence type="ECO:0000256" key="6">
    <source>
        <dbReference type="ARBA" id="ARBA00023242"/>
    </source>
</evidence>
<accession>A0A811MPV5</accession>
<sequence>MPTGIWGSGIGGMNGPSGMKNGPGGGGGTMVGPSGPTNGTAPKPPWKRPSSRRTSSSMSRRSTSWRMICSRRAVASHSNGEGGGGSPWKAPAVREQGLSEARNLRSRSISGWRWHWGRCHHHDSQLTTAKCLFLIFPGQEHAVNSDQLLFLVKRVDHWTVDCANCRLAYQPTIRKAKKRQQSWRVLGMADASSRTDTSTVVDMDDKNQRLENGQGGAMVLPSNSSDRSDRSDKPMDQKVLRRLAQNREAARKSRLRKKAYVQQLESSKLKLASLEQELQKARQQGIFISSSGDQTHAMSANGAMTFDLEYSRWQEEQNKQINELRTAVNAHASDSDLRLIVDGIMAHYDEIFRLKGIAAKADVFHILSGMWKTPAERCFLWLGGFRSSELLKLLVNQLEPLTEQQLMGLSNLQQSSQQAEDALSQGMEALQQSLAETLAGSLGPSGSSGNVANYMGQMAMAMGKLGTLENFLRQADNLRQQTLHQMQRILTIRQAARALLAIHDYFSRLRALSSLWLARPRE</sequence>
<evidence type="ECO:0000256" key="1">
    <source>
        <dbReference type="ARBA" id="ARBA00004123"/>
    </source>
</evidence>
<keyword evidence="3" id="KW-0805">Transcription regulation</keyword>
<evidence type="ECO:0000259" key="9">
    <source>
        <dbReference type="PROSITE" id="PS50217"/>
    </source>
</evidence>
<feature type="compositionally biased region" description="Low complexity" evidence="8">
    <location>
        <begin position="52"/>
        <end position="64"/>
    </location>
</feature>
<dbReference type="PROSITE" id="PS51806">
    <property type="entry name" value="DOG1"/>
    <property type="match status" value="1"/>
</dbReference>
<comment type="subcellular location">
    <subcellularLocation>
        <location evidence="1">Nucleus</location>
    </subcellularLocation>
</comment>
<evidence type="ECO:0000259" key="10">
    <source>
        <dbReference type="PROSITE" id="PS51806"/>
    </source>
</evidence>
<name>A0A811MPV5_9POAL</name>
<keyword evidence="5" id="KW-0804">Transcription</keyword>
<dbReference type="InterPro" id="IPR025422">
    <property type="entry name" value="TGA_domain"/>
</dbReference>
<keyword evidence="4" id="KW-0238">DNA-binding</keyword>
<feature type="compositionally biased region" description="Gly residues" evidence="8">
    <location>
        <begin position="1"/>
        <end position="30"/>
    </location>
</feature>